<dbReference type="PANTHER" id="PTHR24220:SF685">
    <property type="entry name" value="ABC TRANSPORTER RELATED"/>
    <property type="match status" value="1"/>
</dbReference>
<dbReference type="Pfam" id="PF00005">
    <property type="entry name" value="ABC_tran"/>
    <property type="match status" value="1"/>
</dbReference>
<dbReference type="PANTHER" id="PTHR24220">
    <property type="entry name" value="IMPORT ATP-BINDING PROTEIN"/>
    <property type="match status" value="1"/>
</dbReference>
<dbReference type="PROSITE" id="PS50893">
    <property type="entry name" value="ABC_TRANSPORTER_2"/>
    <property type="match status" value="1"/>
</dbReference>
<keyword evidence="1" id="KW-0813">Transport</keyword>
<dbReference type="EMBL" id="JAVDXZ010000001">
    <property type="protein sequence ID" value="MDR7330554.1"/>
    <property type="molecule type" value="Genomic_DNA"/>
</dbReference>
<dbReference type="Proteomes" id="UP001180840">
    <property type="component" value="Unassembled WGS sequence"/>
</dbReference>
<evidence type="ECO:0000256" key="3">
    <source>
        <dbReference type="ARBA" id="ARBA00022840"/>
    </source>
</evidence>
<dbReference type="InterPro" id="IPR003439">
    <property type="entry name" value="ABC_transporter-like_ATP-bd"/>
</dbReference>
<dbReference type="CDD" id="cd03255">
    <property type="entry name" value="ABC_MJ0796_LolCDE_FtsE"/>
    <property type="match status" value="1"/>
</dbReference>
<evidence type="ECO:0000313" key="6">
    <source>
        <dbReference type="Proteomes" id="UP001180840"/>
    </source>
</evidence>
<proteinExistence type="predicted"/>
<accession>A0ABU2A051</accession>
<evidence type="ECO:0000313" key="5">
    <source>
        <dbReference type="EMBL" id="MDR7330554.1"/>
    </source>
</evidence>
<sequence length="226" mass="24161">MSVLKIEHATVTYPDGNSTVIALDHADLHVSANELHAIVGESGSGKSTLLAVAGLLTVPESGSVSLVGHELADADDTLRTAMRREHIGVVFQQDNMLPALNVRDQLLITDHIRGQKPRPTRADDLLARVGLAGQGDRRIGRLSGGQRQRVAIARALMGEPDLLLADEPTSALDAANSRSIIELFREVVDETGVACAIVTHDRSLLDVMDTVSEVTDGRTRVRATAN</sequence>
<dbReference type="Gene3D" id="3.40.50.300">
    <property type="entry name" value="P-loop containing nucleotide triphosphate hydrolases"/>
    <property type="match status" value="1"/>
</dbReference>
<dbReference type="InterPro" id="IPR003593">
    <property type="entry name" value="AAA+_ATPase"/>
</dbReference>
<dbReference type="GO" id="GO:0005524">
    <property type="term" value="F:ATP binding"/>
    <property type="evidence" value="ECO:0007669"/>
    <property type="project" value="UniProtKB-KW"/>
</dbReference>
<evidence type="ECO:0000256" key="1">
    <source>
        <dbReference type="ARBA" id="ARBA00022448"/>
    </source>
</evidence>
<name>A0ABU2A051_9CORY</name>
<keyword evidence="3 5" id="KW-0067">ATP-binding</keyword>
<dbReference type="InterPro" id="IPR027417">
    <property type="entry name" value="P-loop_NTPase"/>
</dbReference>
<keyword evidence="2" id="KW-0547">Nucleotide-binding</keyword>
<reference evidence="5" key="1">
    <citation type="submission" date="2023-07" db="EMBL/GenBank/DDBJ databases">
        <title>Sequencing the genomes of 1000 actinobacteria strains.</title>
        <authorList>
            <person name="Klenk H.-P."/>
        </authorList>
    </citation>
    <scope>NUCLEOTIDE SEQUENCE</scope>
    <source>
        <strain evidence="5">DSM 107476</strain>
    </source>
</reference>
<comment type="caution">
    <text evidence="5">The sequence shown here is derived from an EMBL/GenBank/DDBJ whole genome shotgun (WGS) entry which is preliminary data.</text>
</comment>
<feature type="domain" description="ABC transporter" evidence="4">
    <location>
        <begin position="4"/>
        <end position="226"/>
    </location>
</feature>
<dbReference type="PROSITE" id="PS00211">
    <property type="entry name" value="ABC_TRANSPORTER_1"/>
    <property type="match status" value="1"/>
</dbReference>
<dbReference type="RefSeq" id="WP_290196353.1">
    <property type="nucleotide sequence ID" value="NZ_CP047654.1"/>
</dbReference>
<dbReference type="InterPro" id="IPR017871">
    <property type="entry name" value="ABC_transporter-like_CS"/>
</dbReference>
<keyword evidence="6" id="KW-1185">Reference proteome</keyword>
<organism evidence="5 6">
    <name type="scientific">Corynebacterium guangdongense</name>
    <dbReference type="NCBI Taxonomy" id="1783348"/>
    <lineage>
        <taxon>Bacteria</taxon>
        <taxon>Bacillati</taxon>
        <taxon>Actinomycetota</taxon>
        <taxon>Actinomycetes</taxon>
        <taxon>Mycobacteriales</taxon>
        <taxon>Corynebacteriaceae</taxon>
        <taxon>Corynebacterium</taxon>
    </lineage>
</organism>
<dbReference type="SUPFAM" id="SSF52540">
    <property type="entry name" value="P-loop containing nucleoside triphosphate hydrolases"/>
    <property type="match status" value="1"/>
</dbReference>
<dbReference type="SMART" id="SM00382">
    <property type="entry name" value="AAA"/>
    <property type="match status" value="1"/>
</dbReference>
<dbReference type="InterPro" id="IPR017911">
    <property type="entry name" value="MacB-like_ATP-bd"/>
</dbReference>
<protein>
    <submittedName>
        <fullName evidence="5">ABC transport system ATP-binding protein</fullName>
    </submittedName>
</protein>
<dbReference type="InterPro" id="IPR015854">
    <property type="entry name" value="ABC_transpr_LolD-like"/>
</dbReference>
<evidence type="ECO:0000259" key="4">
    <source>
        <dbReference type="PROSITE" id="PS50893"/>
    </source>
</evidence>
<evidence type="ECO:0000256" key="2">
    <source>
        <dbReference type="ARBA" id="ARBA00022741"/>
    </source>
</evidence>
<gene>
    <name evidence="5" type="ORF">J2S39_002230</name>
</gene>